<gene>
    <name evidence="1" type="ORF">AVEN_267677_1</name>
</gene>
<dbReference type="EMBL" id="BGPR01047800">
    <property type="protein sequence ID" value="GBO24825.1"/>
    <property type="molecule type" value="Genomic_DNA"/>
</dbReference>
<name>A0A4Y2VHU0_ARAVE</name>
<keyword evidence="2" id="KW-1185">Reference proteome</keyword>
<accession>A0A4Y2VHU0</accession>
<sequence length="149" mass="17321">MGSSEVDIGCGWILNVRTGRWLVAESDERGQAVTGFGWNQRLNTQIVLKLRESDPTYYSNMLKQVGFLVLFCREQIIEYVFHDDEEYKDGVWDSAFLENIPRELQDEFVEETFSTFLALHPRNEAGNLNFKYVMIEVLVEKDDETVETP</sequence>
<comment type="caution">
    <text evidence="1">The sequence shown here is derived from an EMBL/GenBank/DDBJ whole genome shotgun (WGS) entry which is preliminary data.</text>
</comment>
<protein>
    <submittedName>
        <fullName evidence="1">Uncharacterized protein</fullName>
    </submittedName>
</protein>
<dbReference type="Proteomes" id="UP000499080">
    <property type="component" value="Unassembled WGS sequence"/>
</dbReference>
<organism evidence="1 2">
    <name type="scientific">Araneus ventricosus</name>
    <name type="common">Orbweaver spider</name>
    <name type="synonym">Epeira ventricosa</name>
    <dbReference type="NCBI Taxonomy" id="182803"/>
    <lineage>
        <taxon>Eukaryota</taxon>
        <taxon>Metazoa</taxon>
        <taxon>Ecdysozoa</taxon>
        <taxon>Arthropoda</taxon>
        <taxon>Chelicerata</taxon>
        <taxon>Arachnida</taxon>
        <taxon>Araneae</taxon>
        <taxon>Araneomorphae</taxon>
        <taxon>Entelegynae</taxon>
        <taxon>Araneoidea</taxon>
        <taxon>Araneidae</taxon>
        <taxon>Araneus</taxon>
    </lineage>
</organism>
<dbReference type="AlphaFoldDB" id="A0A4Y2VHU0"/>
<reference evidence="1 2" key="1">
    <citation type="journal article" date="2019" name="Sci. Rep.">
        <title>Orb-weaving spider Araneus ventricosus genome elucidates the spidroin gene catalogue.</title>
        <authorList>
            <person name="Kono N."/>
            <person name="Nakamura H."/>
            <person name="Ohtoshi R."/>
            <person name="Moran D.A.P."/>
            <person name="Shinohara A."/>
            <person name="Yoshida Y."/>
            <person name="Fujiwara M."/>
            <person name="Mori M."/>
            <person name="Tomita M."/>
            <person name="Arakawa K."/>
        </authorList>
    </citation>
    <scope>NUCLEOTIDE SEQUENCE [LARGE SCALE GENOMIC DNA]</scope>
</reference>
<evidence type="ECO:0000313" key="1">
    <source>
        <dbReference type="EMBL" id="GBO24825.1"/>
    </source>
</evidence>
<proteinExistence type="predicted"/>
<evidence type="ECO:0000313" key="2">
    <source>
        <dbReference type="Proteomes" id="UP000499080"/>
    </source>
</evidence>